<organism evidence="2 3">
    <name type="scientific">Anaeramoeba ignava</name>
    <name type="common">Anaerobic marine amoeba</name>
    <dbReference type="NCBI Taxonomy" id="1746090"/>
    <lineage>
        <taxon>Eukaryota</taxon>
        <taxon>Metamonada</taxon>
        <taxon>Anaeramoebidae</taxon>
        <taxon>Anaeramoeba</taxon>
    </lineage>
</organism>
<gene>
    <name evidence="2" type="ORF">M0811_11520</name>
</gene>
<comment type="caution">
    <text evidence="2">The sequence shown here is derived from an EMBL/GenBank/DDBJ whole genome shotgun (WGS) entry which is preliminary data.</text>
</comment>
<keyword evidence="3" id="KW-1185">Reference proteome</keyword>
<evidence type="ECO:0000313" key="2">
    <source>
        <dbReference type="EMBL" id="KAJ5069858.1"/>
    </source>
</evidence>
<reference evidence="2" key="1">
    <citation type="submission" date="2022-10" db="EMBL/GenBank/DDBJ databases">
        <title>Novel sulphate-reducing endosymbionts in the free-living metamonad Anaeramoeba.</title>
        <authorList>
            <person name="Jerlstrom-Hultqvist J."/>
            <person name="Cepicka I."/>
            <person name="Gallot-Lavallee L."/>
            <person name="Salas-Leiva D."/>
            <person name="Curtis B.A."/>
            <person name="Zahonova K."/>
            <person name="Pipaliya S."/>
            <person name="Dacks J."/>
            <person name="Roger A.J."/>
        </authorList>
    </citation>
    <scope>NUCLEOTIDE SEQUENCE</scope>
    <source>
        <strain evidence="2">BMAN</strain>
    </source>
</reference>
<accession>A0A9Q0LBW7</accession>
<protein>
    <recommendedName>
        <fullName evidence="1">Ubiquitin-like domain-containing protein</fullName>
    </recommendedName>
</protein>
<dbReference type="AlphaFoldDB" id="A0A9Q0LBW7"/>
<dbReference type="InterPro" id="IPR029071">
    <property type="entry name" value="Ubiquitin-like_domsf"/>
</dbReference>
<dbReference type="InterPro" id="IPR000626">
    <property type="entry name" value="Ubiquitin-like_dom"/>
</dbReference>
<dbReference type="PROSITE" id="PS50053">
    <property type="entry name" value="UBIQUITIN_2"/>
    <property type="match status" value="1"/>
</dbReference>
<dbReference type="Proteomes" id="UP001149090">
    <property type="component" value="Unassembled WGS sequence"/>
</dbReference>
<sequence length="78" mass="9350">MEISIIIKTNNKQIYRLKVEKNIYVYKLKHKISEITGINESKQSLIYEGKELIDEKKIDFYGKLNKILKQDFVLKLKF</sequence>
<evidence type="ECO:0000259" key="1">
    <source>
        <dbReference type="PROSITE" id="PS50053"/>
    </source>
</evidence>
<dbReference type="CDD" id="cd17039">
    <property type="entry name" value="Ubl_ubiquitin_like"/>
    <property type="match status" value="1"/>
</dbReference>
<name>A0A9Q0LBW7_ANAIG</name>
<dbReference type="Gene3D" id="3.10.20.90">
    <property type="entry name" value="Phosphatidylinositol 3-kinase Catalytic Subunit, Chain A, domain 1"/>
    <property type="match status" value="1"/>
</dbReference>
<evidence type="ECO:0000313" key="3">
    <source>
        <dbReference type="Proteomes" id="UP001149090"/>
    </source>
</evidence>
<dbReference type="OrthoDB" id="1885901at2759"/>
<dbReference type="EMBL" id="JAPDFW010000102">
    <property type="protein sequence ID" value="KAJ5069858.1"/>
    <property type="molecule type" value="Genomic_DNA"/>
</dbReference>
<dbReference type="SUPFAM" id="SSF54236">
    <property type="entry name" value="Ubiquitin-like"/>
    <property type="match status" value="1"/>
</dbReference>
<dbReference type="Pfam" id="PF00240">
    <property type="entry name" value="ubiquitin"/>
    <property type="match status" value="1"/>
</dbReference>
<feature type="domain" description="Ubiquitin-like" evidence="1">
    <location>
        <begin position="3"/>
        <end position="62"/>
    </location>
</feature>
<proteinExistence type="predicted"/>